<dbReference type="Proteomes" id="UP000560081">
    <property type="component" value="Unassembled WGS sequence"/>
</dbReference>
<dbReference type="SUPFAM" id="SSF53756">
    <property type="entry name" value="UDP-Glycosyltransferase/glycogen phosphorylase"/>
    <property type="match status" value="1"/>
</dbReference>
<gene>
    <name evidence="1" type="ORF">BJ976_000244</name>
</gene>
<protein>
    <submittedName>
        <fullName evidence="1">Glycosyltransferase involved in cell wall biosynthesis</fullName>
    </submittedName>
</protein>
<dbReference type="EMBL" id="JACHMC010000001">
    <property type="protein sequence ID" value="MBB4881893.1"/>
    <property type="molecule type" value="Genomic_DNA"/>
</dbReference>
<sequence length="365" mass="38936">MPPLEQGRVLYLSVGPQDHGVVRHGRQTAQALEDVGLVVEPLHAEDATAFVSLAPALQRARDEGRAMHLDVTDALFGPTPAAAADALTRTLPDCATVTLHDVPQPAEGQARFAARAEAYARLAREVAGVVVSSEHERALLQDIVDVPAHVVPLPVEDRRTDGPDTSEPFPEAYAGIEDDVVIFGHLYPGKGHAEAIDALAELDRQWGPGAGHPRRVTALGPVAARHEDLVVELAERARAADLDFRVTGFVPDELMDRLLCAAAVPLAAHHNVSASGSLASWMSVGRRPIVPAGRYNEEMARLRPGTLRIVPVGRSGVGFALAEAIAEARELPARTWQAPGTSLEPGPAACAWLLARVLAEVHGWR</sequence>
<reference evidence="1 2" key="1">
    <citation type="submission" date="2020-08" db="EMBL/GenBank/DDBJ databases">
        <title>Sequencing the genomes of 1000 actinobacteria strains.</title>
        <authorList>
            <person name="Klenk H.-P."/>
        </authorList>
    </citation>
    <scope>NUCLEOTIDE SEQUENCE [LARGE SCALE GENOMIC DNA]</scope>
    <source>
        <strain evidence="1 2">DSM 19079</strain>
    </source>
</reference>
<dbReference type="Gene3D" id="3.40.50.2000">
    <property type="entry name" value="Glycogen Phosphorylase B"/>
    <property type="match status" value="2"/>
</dbReference>
<evidence type="ECO:0000313" key="1">
    <source>
        <dbReference type="EMBL" id="MBB4881893.1"/>
    </source>
</evidence>
<dbReference type="GO" id="GO:0016740">
    <property type="term" value="F:transferase activity"/>
    <property type="evidence" value="ECO:0007669"/>
    <property type="project" value="UniProtKB-KW"/>
</dbReference>
<organism evidence="1 2">
    <name type="scientific">Micrococcus flavus</name>
    <dbReference type="NCBI Taxonomy" id="384602"/>
    <lineage>
        <taxon>Bacteria</taxon>
        <taxon>Bacillati</taxon>
        <taxon>Actinomycetota</taxon>
        <taxon>Actinomycetes</taxon>
        <taxon>Micrococcales</taxon>
        <taxon>Micrococcaceae</taxon>
        <taxon>Micrococcus</taxon>
    </lineage>
</organism>
<comment type="caution">
    <text evidence="1">The sequence shown here is derived from an EMBL/GenBank/DDBJ whole genome shotgun (WGS) entry which is preliminary data.</text>
</comment>
<name>A0A4Y8X2E9_9MICC</name>
<dbReference type="OrthoDB" id="4120491at2"/>
<evidence type="ECO:0000313" key="2">
    <source>
        <dbReference type="Proteomes" id="UP000560081"/>
    </source>
</evidence>
<dbReference type="RefSeq" id="WP_135029306.1">
    <property type="nucleotide sequence ID" value="NZ_BMLA01000003.1"/>
</dbReference>
<accession>A0A4Y8X2E9</accession>
<proteinExistence type="predicted"/>
<keyword evidence="2" id="KW-1185">Reference proteome</keyword>
<keyword evidence="1" id="KW-0808">Transferase</keyword>
<dbReference type="AlphaFoldDB" id="A0A4Y8X2E9"/>